<evidence type="ECO:0000313" key="3">
    <source>
        <dbReference type="EMBL" id="CCE84561.1"/>
    </source>
</evidence>
<reference evidence="2" key="1">
    <citation type="submission" date="2011-10" db="EMBL/GenBank/DDBJ databases">
        <authorList>
            <person name="Genoscope - CEA"/>
        </authorList>
    </citation>
    <scope>NUCLEOTIDE SEQUENCE</scope>
</reference>
<dbReference type="Proteomes" id="UP000005222">
    <property type="component" value="Chromosome L"/>
</dbReference>
<feature type="region of interest" description="Disordered" evidence="1">
    <location>
        <begin position="70"/>
        <end position="106"/>
    </location>
</feature>
<dbReference type="HOGENOM" id="CLU_036633_1_0_1"/>
<dbReference type="EMBL" id="FO082048">
    <property type="protein sequence ID" value="CCE84561.1"/>
    <property type="molecule type" value="Genomic_DNA"/>
</dbReference>
<dbReference type="AlphaFoldDB" id="G8YAE7"/>
<dbReference type="SUPFAM" id="SSF52799">
    <property type="entry name" value="(Phosphotyrosine protein) phosphatases II"/>
    <property type="match status" value="1"/>
</dbReference>
<dbReference type="eggNOG" id="KOG1572">
    <property type="taxonomic scope" value="Eukaryota"/>
</dbReference>
<dbReference type="PANTHER" id="PTHR31126">
    <property type="entry name" value="TYROSINE-PROTEIN PHOSPHATASE"/>
    <property type="match status" value="1"/>
</dbReference>
<dbReference type="STRING" id="559304.G8YAE7"/>
<dbReference type="Gene3D" id="3.90.190.10">
    <property type="entry name" value="Protein tyrosine phosphatase superfamily"/>
    <property type="match status" value="1"/>
</dbReference>
<dbReference type="Pfam" id="PF03162">
    <property type="entry name" value="Y_phosphatase2"/>
    <property type="match status" value="1"/>
</dbReference>
<feature type="compositionally biased region" description="Basic and acidic residues" evidence="1">
    <location>
        <begin position="92"/>
        <end position="106"/>
    </location>
</feature>
<feature type="region of interest" description="Disordered" evidence="1">
    <location>
        <begin position="213"/>
        <end position="238"/>
    </location>
</feature>
<organism evidence="2 4">
    <name type="scientific">Pichia sorbitophila (strain ATCC MYA-4447 / BCRC 22081 / CBS 7064 / NBRC 10061 / NRRL Y-12695)</name>
    <name type="common">Hybrid yeast</name>
    <dbReference type="NCBI Taxonomy" id="559304"/>
    <lineage>
        <taxon>Eukaryota</taxon>
        <taxon>Fungi</taxon>
        <taxon>Dikarya</taxon>
        <taxon>Ascomycota</taxon>
        <taxon>Saccharomycotina</taxon>
        <taxon>Pichiomycetes</taxon>
        <taxon>Debaryomycetaceae</taxon>
        <taxon>Millerozyma</taxon>
    </lineage>
</organism>
<feature type="compositionally biased region" description="Acidic residues" evidence="1">
    <location>
        <begin position="260"/>
        <end position="271"/>
    </location>
</feature>
<feature type="compositionally biased region" description="Basic and acidic residues" evidence="1">
    <location>
        <begin position="371"/>
        <end position="386"/>
    </location>
</feature>
<feature type="region of interest" description="Disordered" evidence="1">
    <location>
        <begin position="371"/>
        <end position="391"/>
    </location>
</feature>
<dbReference type="PANTHER" id="PTHR31126:SF70">
    <property type="entry name" value="PROTEIN OCA4"/>
    <property type="match status" value="1"/>
</dbReference>
<keyword evidence="4" id="KW-1185">Reference proteome</keyword>
<reference evidence="4" key="2">
    <citation type="journal article" date="2012" name="G3 (Bethesda)">
        <title>Pichia sorbitophila, an interspecies yeast hybrid reveals early steps of genome resolution following polyploidization.</title>
        <authorList>
            <person name="Leh Louis V."/>
            <person name="Despons L."/>
            <person name="Friedrich A."/>
            <person name="Martin T."/>
            <person name="Durrens P."/>
            <person name="Casaregola S."/>
            <person name="Neuveglise C."/>
            <person name="Fairhead C."/>
            <person name="Marck C."/>
            <person name="Cruz J.A."/>
            <person name="Straub M.L."/>
            <person name="Kugler V."/>
            <person name="Sacerdot C."/>
            <person name="Uzunov Z."/>
            <person name="Thierry A."/>
            <person name="Weiss S."/>
            <person name="Bleykasten C."/>
            <person name="De Montigny J."/>
            <person name="Jacques N."/>
            <person name="Jung P."/>
            <person name="Lemaire M."/>
            <person name="Mallet S."/>
            <person name="Morel G."/>
            <person name="Richard G.F."/>
            <person name="Sarkar A."/>
            <person name="Savel G."/>
            <person name="Schacherer J."/>
            <person name="Seret M.L."/>
            <person name="Talla E."/>
            <person name="Samson G."/>
            <person name="Jubin C."/>
            <person name="Poulain J."/>
            <person name="Vacherie B."/>
            <person name="Barbe V."/>
            <person name="Pelletier E."/>
            <person name="Sherman D.J."/>
            <person name="Westhof E."/>
            <person name="Weissenbach J."/>
            <person name="Baret P.V."/>
            <person name="Wincker P."/>
            <person name="Gaillardin C."/>
            <person name="Dujon B."/>
            <person name="Souciet J.L."/>
        </authorList>
    </citation>
    <scope>NUCLEOTIDE SEQUENCE [LARGE SCALE GENOMIC DNA]</scope>
    <source>
        <strain evidence="4">ATCC MYA-4447 / BCRC 22081 / CBS 7064 / NBRC 10061 / NRRL Y-12695</strain>
    </source>
</reference>
<proteinExistence type="predicted"/>
<dbReference type="InParanoid" id="G8YAE7"/>
<dbReference type="EMBL" id="FO082049">
    <property type="protein sequence ID" value="CCE83530.1"/>
    <property type="molecule type" value="Genomic_DNA"/>
</dbReference>
<gene>
    <name evidence="2" type="primary">Piso0_004108</name>
    <name evidence="2" type="ORF">GNLVRS01_PISO0K09624g</name>
    <name evidence="3" type="ORF">GNLVRS01_PISO0L09625g</name>
</gene>
<sequence length="459" mass="52665">MLVPPDNFGMVELGLYRCTKLESDHFPFLETLQLKSLIVLDAEKPPRLLKDFLANNHIDIYNLGGLKISDSQSSSRSGVDTGENLPEGQQKAVKDDEKRSGKSQKDEIEVIDLDNANSKTDQWMLIERNMISRAFELLLDKTKYNILLVDSTATLVGILRKVQKWNFNSIINEYRIYSSNSNKNNYYAENFLELVQVELISFELDEIQKRLEDQSKRNRKKSQDISMSNENQNSFDPDISDILSDFTLDSSKIRDKAEDESIDDEDIDDDLLSASPQIPTNLLKLVESDKKPNSKTSSSGSSLSENPARYSRTSRFPSSSGNEVFLSKRSGRKESFTDVKHPRTYSNVGGFKRKNSSVGFSSSPGVSIRKELEDSHRFDRSSRDETASSVTSGNSIVLEDMDHKKQIYDCNYYKIMNKYPVKFQYVNEIKLVLPPNEYLPTWFIKKRDYWEENFKKLNS</sequence>
<accession>G8YAE7</accession>
<protein>
    <submittedName>
        <fullName evidence="2">Piso0_004108 protein</fullName>
    </submittedName>
</protein>
<dbReference type="Proteomes" id="UP000005222">
    <property type="component" value="Chromosome K"/>
</dbReference>
<dbReference type="InterPro" id="IPR004861">
    <property type="entry name" value="Siw14-like"/>
</dbReference>
<dbReference type="InterPro" id="IPR029021">
    <property type="entry name" value="Prot-tyrosine_phosphatase-like"/>
</dbReference>
<dbReference type="FunCoup" id="G8YAE7">
    <property type="interactions" value="57"/>
</dbReference>
<feature type="compositionally biased region" description="Low complexity" evidence="1">
    <location>
        <begin position="294"/>
        <end position="304"/>
    </location>
</feature>
<evidence type="ECO:0000256" key="1">
    <source>
        <dbReference type="SAM" id="MobiDB-lite"/>
    </source>
</evidence>
<dbReference type="OrthoDB" id="6375174at2759"/>
<evidence type="ECO:0000313" key="4">
    <source>
        <dbReference type="Proteomes" id="UP000005222"/>
    </source>
</evidence>
<feature type="region of interest" description="Disordered" evidence="1">
    <location>
        <begin position="285"/>
        <end position="327"/>
    </location>
</feature>
<dbReference type="GO" id="GO:0016791">
    <property type="term" value="F:phosphatase activity"/>
    <property type="evidence" value="ECO:0007669"/>
    <property type="project" value="TreeGrafter"/>
</dbReference>
<feature type="compositionally biased region" description="Polar residues" evidence="1">
    <location>
        <begin position="311"/>
        <end position="322"/>
    </location>
</feature>
<feature type="region of interest" description="Disordered" evidence="1">
    <location>
        <begin position="255"/>
        <end position="274"/>
    </location>
</feature>
<name>G8YAE7_PICSO</name>
<feature type="compositionally biased region" description="Polar residues" evidence="1">
    <location>
        <begin position="224"/>
        <end position="235"/>
    </location>
</feature>
<evidence type="ECO:0000313" key="2">
    <source>
        <dbReference type="EMBL" id="CCE83530.1"/>
    </source>
</evidence>